<sequence length="185" mass="20472">MVPQIGGILGNMVRIEQGFFENHVVEVAQELLGKILVFQQYQGIIIETEAYRGMDDEASHAFKGPTNRARIMFGSPGVSYVYMIYGMYHCLNIVTEPLGQPSAVLIRGLKLLSPSSLLLDGPGKICRTLGISLTHNGIDITTNDALYVLDNDTTSLVANQQFIATKRIGINKATDKLWRFIVKEL</sequence>
<dbReference type="InterPro" id="IPR036995">
    <property type="entry name" value="MPG_sf"/>
</dbReference>
<comment type="similarity">
    <text evidence="1 5">Belongs to the DNA glycosylase MPG family.</text>
</comment>
<dbReference type="PANTHER" id="PTHR10429:SF0">
    <property type="entry name" value="DNA-3-METHYLADENINE GLYCOSYLASE"/>
    <property type="match status" value="1"/>
</dbReference>
<proteinExistence type="inferred from homology"/>
<evidence type="ECO:0000256" key="1">
    <source>
        <dbReference type="ARBA" id="ARBA00009232"/>
    </source>
</evidence>
<dbReference type="RefSeq" id="WP_410250244.1">
    <property type="nucleotide sequence ID" value="NZ_CP112932.1"/>
</dbReference>
<evidence type="ECO:0000256" key="4">
    <source>
        <dbReference type="ARBA" id="ARBA00023204"/>
    </source>
</evidence>
<dbReference type="SUPFAM" id="SSF50486">
    <property type="entry name" value="FMT C-terminal domain-like"/>
    <property type="match status" value="1"/>
</dbReference>
<dbReference type="Gene3D" id="3.10.300.10">
    <property type="entry name" value="Methylpurine-DNA glycosylase (MPG)"/>
    <property type="match status" value="1"/>
</dbReference>
<dbReference type="Pfam" id="PF02245">
    <property type="entry name" value="Pur_DNA_glyco"/>
    <property type="match status" value="1"/>
</dbReference>
<dbReference type="InterPro" id="IPR011034">
    <property type="entry name" value="Formyl_transferase-like_C_sf"/>
</dbReference>
<evidence type="ECO:0000313" key="6">
    <source>
        <dbReference type="EMBL" id="WPY01334.1"/>
    </source>
</evidence>
<keyword evidence="7" id="KW-1185">Reference proteome</keyword>
<dbReference type="EC" id="3.2.2.-" evidence="5"/>
<dbReference type="EMBL" id="CP112932">
    <property type="protein sequence ID" value="WPY01334.1"/>
    <property type="molecule type" value="Genomic_DNA"/>
</dbReference>
<dbReference type="NCBIfam" id="TIGR00567">
    <property type="entry name" value="3mg"/>
    <property type="match status" value="1"/>
</dbReference>
<keyword evidence="4 5" id="KW-0234">DNA repair</keyword>
<dbReference type="Proteomes" id="UP001326613">
    <property type="component" value="Chromosome"/>
</dbReference>
<keyword evidence="2 5" id="KW-0227">DNA damage</keyword>
<name>A0ABZ0UZ24_9RICK</name>
<dbReference type="InterPro" id="IPR003180">
    <property type="entry name" value="MPG"/>
</dbReference>
<dbReference type="HAMAP" id="MF_00527">
    <property type="entry name" value="3MGH"/>
    <property type="match status" value="1"/>
</dbReference>
<organism evidence="6 7">
    <name type="scientific">Candidatus Trichorickettsia mobilis</name>
    <dbReference type="NCBI Taxonomy" id="1346319"/>
    <lineage>
        <taxon>Bacteria</taxon>
        <taxon>Pseudomonadati</taxon>
        <taxon>Pseudomonadota</taxon>
        <taxon>Alphaproteobacteria</taxon>
        <taxon>Rickettsiales</taxon>
        <taxon>Rickettsiaceae</taxon>
        <taxon>Rickettsieae</taxon>
        <taxon>Candidatus Trichorickettsia</taxon>
    </lineage>
</organism>
<dbReference type="NCBIfam" id="NF002004">
    <property type="entry name" value="PRK00802.1-4"/>
    <property type="match status" value="1"/>
</dbReference>
<evidence type="ECO:0000256" key="3">
    <source>
        <dbReference type="ARBA" id="ARBA00022801"/>
    </source>
</evidence>
<keyword evidence="3 5" id="KW-0378">Hydrolase</keyword>
<evidence type="ECO:0000256" key="2">
    <source>
        <dbReference type="ARBA" id="ARBA00022763"/>
    </source>
</evidence>
<reference evidence="6 7" key="1">
    <citation type="submission" date="2022-10" db="EMBL/GenBank/DDBJ databases">
        <title>Host association and intracellularity evolved multiple times independently in the Rickettsiales.</title>
        <authorList>
            <person name="Castelli M."/>
            <person name="Nardi T."/>
            <person name="Gammuto L."/>
            <person name="Bellinzona G."/>
            <person name="Sabaneyeva E."/>
            <person name="Potekhin A."/>
            <person name="Serra V."/>
            <person name="Petroni G."/>
            <person name="Sassera D."/>
        </authorList>
    </citation>
    <scope>NUCLEOTIDE SEQUENCE [LARGE SCALE GENOMIC DNA]</scope>
    <source>
        <strain evidence="6 7">Kr 154-4</strain>
    </source>
</reference>
<evidence type="ECO:0000313" key="7">
    <source>
        <dbReference type="Proteomes" id="UP001326613"/>
    </source>
</evidence>
<dbReference type="PANTHER" id="PTHR10429">
    <property type="entry name" value="DNA-3-METHYLADENINE GLYCOSYLASE"/>
    <property type="match status" value="1"/>
</dbReference>
<protein>
    <recommendedName>
        <fullName evidence="5">Putative 3-methyladenine DNA glycosylase</fullName>
        <ecNumber evidence="5">3.2.2.-</ecNumber>
    </recommendedName>
</protein>
<accession>A0ABZ0UZ24</accession>
<gene>
    <name evidence="6" type="ORF">Trichorick_01244</name>
</gene>
<dbReference type="CDD" id="cd00540">
    <property type="entry name" value="AAG"/>
    <property type="match status" value="1"/>
</dbReference>
<evidence type="ECO:0000256" key="5">
    <source>
        <dbReference type="HAMAP-Rule" id="MF_00527"/>
    </source>
</evidence>